<dbReference type="EMBL" id="JBHSDK010000017">
    <property type="protein sequence ID" value="MFC4336220.1"/>
    <property type="molecule type" value="Genomic_DNA"/>
</dbReference>
<sequence>MTFGHSDVAAILLERWDSMRSSGTDLTTADAEFRRFLTVDALRELEAMGTPLAVDDHFEVFVHLVHRCFALDRRRDAMALTDWLVAHFSGHGEVGPDAVEFAAMAYGELHRDPGLRVRSEQSMTGLVGIAERGRGVRFEFAALFTLVQLAQLLATVLREGVDPRERSDGMRQGVKACDRVIRRWDPHFPLVERLRILVSTALLVKAKFLLADSDTTAVRSAYSKVVGLFDKTGDLEDPAAAEVLLFRARHGLDILDSVRFPEPAFKTEYLEETRAANRRRAGGELRRRLLAALPRSIFKDRTRELTRLARRLHERTGTQIRAHALMGAPIVLLLRNFDLFEWSTTDASPVVGESDVAHAQVIRAVAGQGLISSLCSRAFVTHVASTSAAMLELDANSGMLGAPKLRYPLYLPDDSWQEQVRKLIELCEHIVVWADKKTPGLTGELDLIRSLGREADTTVLLEEPADGSNYIALYGEPPPEIPVLAPEDPSLRGFPNVFMARNTGSADNDADSFLDSVLYPVGEVLALDDHSRVVRMRNRLDEMRRR</sequence>
<evidence type="ECO:0000313" key="1">
    <source>
        <dbReference type="EMBL" id="MFC4336220.1"/>
    </source>
</evidence>
<name>A0ABV8U090_9ACTN</name>
<dbReference type="RefSeq" id="WP_380621895.1">
    <property type="nucleotide sequence ID" value="NZ_JBHSDK010000017.1"/>
</dbReference>
<proteinExistence type="predicted"/>
<organism evidence="1 2">
    <name type="scientific">Salininema proteolyticum</name>
    <dbReference type="NCBI Taxonomy" id="1607685"/>
    <lineage>
        <taxon>Bacteria</taxon>
        <taxon>Bacillati</taxon>
        <taxon>Actinomycetota</taxon>
        <taxon>Actinomycetes</taxon>
        <taxon>Glycomycetales</taxon>
        <taxon>Glycomycetaceae</taxon>
        <taxon>Salininema</taxon>
    </lineage>
</organism>
<keyword evidence="2" id="KW-1185">Reference proteome</keyword>
<evidence type="ECO:0000313" key="2">
    <source>
        <dbReference type="Proteomes" id="UP001595823"/>
    </source>
</evidence>
<accession>A0ABV8U090</accession>
<gene>
    <name evidence="1" type="ORF">ACFPET_13515</name>
</gene>
<dbReference type="Proteomes" id="UP001595823">
    <property type="component" value="Unassembled WGS sequence"/>
</dbReference>
<reference evidence="2" key="1">
    <citation type="journal article" date="2019" name="Int. J. Syst. Evol. Microbiol.">
        <title>The Global Catalogue of Microorganisms (GCM) 10K type strain sequencing project: providing services to taxonomists for standard genome sequencing and annotation.</title>
        <authorList>
            <consortium name="The Broad Institute Genomics Platform"/>
            <consortium name="The Broad Institute Genome Sequencing Center for Infectious Disease"/>
            <person name="Wu L."/>
            <person name="Ma J."/>
        </authorList>
    </citation>
    <scope>NUCLEOTIDE SEQUENCE [LARGE SCALE GENOMIC DNA]</scope>
    <source>
        <strain evidence="2">IBRC-M 10908</strain>
    </source>
</reference>
<protein>
    <submittedName>
        <fullName evidence="1">Uncharacterized protein</fullName>
    </submittedName>
</protein>
<comment type="caution">
    <text evidence="1">The sequence shown here is derived from an EMBL/GenBank/DDBJ whole genome shotgun (WGS) entry which is preliminary data.</text>
</comment>